<gene>
    <name evidence="1" type="ORF">A3G49_01455</name>
</gene>
<reference evidence="1 2" key="1">
    <citation type="journal article" date="2016" name="Nat. Commun.">
        <title>Thousands of microbial genomes shed light on interconnected biogeochemical processes in an aquifer system.</title>
        <authorList>
            <person name="Anantharaman K."/>
            <person name="Brown C.T."/>
            <person name="Hug L.A."/>
            <person name="Sharon I."/>
            <person name="Castelle C.J."/>
            <person name="Probst A.J."/>
            <person name="Thomas B.C."/>
            <person name="Singh A."/>
            <person name="Wilkins M.J."/>
            <person name="Karaoz U."/>
            <person name="Brodie E.L."/>
            <person name="Williams K.H."/>
            <person name="Hubbard S.S."/>
            <person name="Banfield J.F."/>
        </authorList>
    </citation>
    <scope>NUCLEOTIDE SEQUENCE [LARGE SCALE GENOMIC DNA]</scope>
</reference>
<comment type="caution">
    <text evidence="1">The sequence shown here is derived from an EMBL/GenBank/DDBJ whole genome shotgun (WGS) entry which is preliminary data.</text>
</comment>
<dbReference type="Proteomes" id="UP000177171">
    <property type="component" value="Unassembled WGS sequence"/>
</dbReference>
<accession>A0A1G2LQI5</accession>
<protein>
    <submittedName>
        <fullName evidence="1">Uncharacterized protein</fullName>
    </submittedName>
</protein>
<organism evidence="1 2">
    <name type="scientific">Candidatus Sungbacteria bacterium RIFCSPLOWO2_12_FULL_41_11</name>
    <dbReference type="NCBI Taxonomy" id="1802286"/>
    <lineage>
        <taxon>Bacteria</taxon>
        <taxon>Candidatus Sungiibacteriota</taxon>
    </lineage>
</organism>
<evidence type="ECO:0000313" key="2">
    <source>
        <dbReference type="Proteomes" id="UP000177171"/>
    </source>
</evidence>
<evidence type="ECO:0000313" key="1">
    <source>
        <dbReference type="EMBL" id="OHA13890.1"/>
    </source>
</evidence>
<proteinExistence type="predicted"/>
<sequence length="147" mass="16279">MKQVFDDKLNDYADGFSALGGRASFPVGAIIADNKKRKGIIAFFKKKNITVIKADKTIHPDIILGKVFQSVLKKKTAVLDISEGVSPKIITHLENLSRNFIDVKLAQDKECTVFLDIPAGSKLLLLMNNDDYENILMPDVISSVCRV</sequence>
<dbReference type="AlphaFoldDB" id="A0A1G2LQI5"/>
<name>A0A1G2LQI5_9BACT</name>
<dbReference type="EMBL" id="MHQY01000015">
    <property type="protein sequence ID" value="OHA13890.1"/>
    <property type="molecule type" value="Genomic_DNA"/>
</dbReference>